<name>A0A6N4RAF4_BLAVI</name>
<evidence type="ECO:0000313" key="3">
    <source>
        <dbReference type="EMBL" id="TKW61082.1"/>
    </source>
</evidence>
<dbReference type="Proteomes" id="UP000320948">
    <property type="component" value="Unassembled WGS sequence"/>
</dbReference>
<protein>
    <submittedName>
        <fullName evidence="3">Uncharacterized protein</fullName>
    </submittedName>
</protein>
<feature type="signal peptide" evidence="2">
    <location>
        <begin position="1"/>
        <end position="24"/>
    </location>
</feature>
<feature type="region of interest" description="Disordered" evidence="1">
    <location>
        <begin position="27"/>
        <end position="98"/>
    </location>
</feature>
<evidence type="ECO:0000313" key="4">
    <source>
        <dbReference type="Proteomes" id="UP000320948"/>
    </source>
</evidence>
<keyword evidence="2" id="KW-0732">Signal</keyword>
<feature type="chain" id="PRO_5026975431" evidence="2">
    <location>
        <begin position="25"/>
        <end position="98"/>
    </location>
</feature>
<dbReference type="EMBL" id="VAFM01000001">
    <property type="protein sequence ID" value="TKW61082.1"/>
    <property type="molecule type" value="Genomic_DNA"/>
</dbReference>
<organism evidence="3 4">
    <name type="scientific">Blastochloris viridis</name>
    <name type="common">Rhodopseudomonas viridis</name>
    <dbReference type="NCBI Taxonomy" id="1079"/>
    <lineage>
        <taxon>Bacteria</taxon>
        <taxon>Pseudomonadati</taxon>
        <taxon>Pseudomonadota</taxon>
        <taxon>Alphaproteobacteria</taxon>
        <taxon>Hyphomicrobiales</taxon>
        <taxon>Blastochloridaceae</taxon>
        <taxon>Blastochloris</taxon>
    </lineage>
</organism>
<proteinExistence type="predicted"/>
<sequence>MKTTLMMGTVAVAMAIGAVANVMADEQDHAKPGHQHRSAAYEQKAAAAVSSTEKAEQADGKRLPGRDCKLNEGGTRQHTFPPYEIGNPNRPECPPESK</sequence>
<dbReference type="AlphaFoldDB" id="A0A6N4RAF4"/>
<comment type="caution">
    <text evidence="3">The sequence shown here is derived from an EMBL/GenBank/DDBJ whole genome shotgun (WGS) entry which is preliminary data.</text>
</comment>
<feature type="compositionally biased region" description="Basic and acidic residues" evidence="1">
    <location>
        <begin position="53"/>
        <end position="70"/>
    </location>
</feature>
<gene>
    <name evidence="3" type="ORF">DI628_00170</name>
</gene>
<reference evidence="3 4" key="1">
    <citation type="journal article" date="2017" name="Nat. Commun.">
        <title>In situ click chemistry generation of cyclooxygenase-2 inhibitors.</title>
        <authorList>
            <person name="Bhardwaj A."/>
            <person name="Kaur J."/>
            <person name="Wuest M."/>
            <person name="Wuest F."/>
        </authorList>
    </citation>
    <scope>NUCLEOTIDE SEQUENCE [LARGE SCALE GENOMIC DNA]</scope>
    <source>
        <strain evidence="3">S2_018_000_R2_106</strain>
    </source>
</reference>
<evidence type="ECO:0000256" key="2">
    <source>
        <dbReference type="SAM" id="SignalP"/>
    </source>
</evidence>
<accession>A0A6N4RAF4</accession>
<evidence type="ECO:0000256" key="1">
    <source>
        <dbReference type="SAM" id="MobiDB-lite"/>
    </source>
</evidence>